<evidence type="ECO:0000259" key="8">
    <source>
        <dbReference type="Pfam" id="PF01764"/>
    </source>
</evidence>
<evidence type="ECO:0000256" key="1">
    <source>
        <dbReference type="ARBA" id="ARBA00003523"/>
    </source>
</evidence>
<name>A0A6V7QS04_ANACO</name>
<feature type="compositionally biased region" description="Basic residues" evidence="7">
    <location>
        <begin position="26"/>
        <end position="43"/>
    </location>
</feature>
<accession>A0A6V7QS04</accession>
<evidence type="ECO:0000313" key="9">
    <source>
        <dbReference type="EMBL" id="CAD1845923.1"/>
    </source>
</evidence>
<reference evidence="9" key="1">
    <citation type="submission" date="2020-07" db="EMBL/GenBank/DDBJ databases">
        <authorList>
            <person name="Lin J."/>
        </authorList>
    </citation>
    <scope>NUCLEOTIDE SEQUENCE</scope>
</reference>
<dbReference type="GO" id="GO:0016042">
    <property type="term" value="P:lipid catabolic process"/>
    <property type="evidence" value="ECO:0007669"/>
    <property type="project" value="UniProtKB-UniRule"/>
</dbReference>
<gene>
    <name evidence="9" type="ORF">CB5_LOCUS29134</name>
</gene>
<evidence type="ECO:0000256" key="2">
    <source>
        <dbReference type="ARBA" id="ARBA00010701"/>
    </source>
</evidence>
<dbReference type="AlphaFoldDB" id="A0A6V7QS04"/>
<dbReference type="EMBL" id="CAJEUB010000009">
    <property type="protein sequence ID" value="CAD1845923.1"/>
    <property type="molecule type" value="Genomic_DNA"/>
</dbReference>
<dbReference type="GO" id="GO:0005737">
    <property type="term" value="C:cytoplasm"/>
    <property type="evidence" value="ECO:0007669"/>
    <property type="project" value="UniProtKB-ARBA"/>
</dbReference>
<dbReference type="GO" id="GO:0008970">
    <property type="term" value="F:phospholipase A1 activity"/>
    <property type="evidence" value="ECO:0007669"/>
    <property type="project" value="UniProtKB-UniRule"/>
</dbReference>
<evidence type="ECO:0000256" key="3">
    <source>
        <dbReference type="ARBA" id="ARBA00022801"/>
    </source>
</evidence>
<keyword evidence="4 6" id="KW-0442">Lipid degradation</keyword>
<dbReference type="Gene3D" id="3.40.50.1820">
    <property type="entry name" value="alpha/beta hydrolase"/>
    <property type="match status" value="1"/>
</dbReference>
<evidence type="ECO:0000256" key="4">
    <source>
        <dbReference type="ARBA" id="ARBA00022963"/>
    </source>
</evidence>
<organism evidence="9">
    <name type="scientific">Ananas comosus var. bracteatus</name>
    <name type="common">red pineapple</name>
    <dbReference type="NCBI Taxonomy" id="296719"/>
    <lineage>
        <taxon>Eukaryota</taxon>
        <taxon>Viridiplantae</taxon>
        <taxon>Streptophyta</taxon>
        <taxon>Embryophyta</taxon>
        <taxon>Tracheophyta</taxon>
        <taxon>Spermatophyta</taxon>
        <taxon>Magnoliopsida</taxon>
        <taxon>Liliopsida</taxon>
        <taxon>Poales</taxon>
        <taxon>Bromeliaceae</taxon>
        <taxon>Bromelioideae</taxon>
        <taxon>Ananas</taxon>
    </lineage>
</organism>
<keyword evidence="3 6" id="KW-0378">Hydrolase</keyword>
<dbReference type="InterPro" id="IPR002921">
    <property type="entry name" value="Fungal_lipase-type"/>
</dbReference>
<feature type="compositionally biased region" description="Low complexity" evidence="7">
    <location>
        <begin position="15"/>
        <end position="25"/>
    </location>
</feature>
<comment type="function">
    <text evidence="1 6">Acylhydrolase that catalyzes the hydrolysis of phospholipids at the sn-1 position.</text>
</comment>
<feature type="domain" description="Fungal lipase-type" evidence="8">
    <location>
        <begin position="176"/>
        <end position="342"/>
    </location>
</feature>
<feature type="region of interest" description="Disordered" evidence="7">
    <location>
        <begin position="1"/>
        <end position="50"/>
    </location>
</feature>
<proteinExistence type="inferred from homology"/>
<dbReference type="PANTHER" id="PTHR31828">
    <property type="entry name" value="PHOSPHOLIPASE A1-IIGAMMA"/>
    <property type="match status" value="1"/>
</dbReference>
<comment type="similarity">
    <text evidence="2 6">Belongs to the AB hydrolase superfamily. Lipase family.</text>
</comment>
<dbReference type="Pfam" id="PF01764">
    <property type="entry name" value="Lipase_3"/>
    <property type="match status" value="1"/>
</dbReference>
<dbReference type="PANTHER" id="PTHR31828:SF10">
    <property type="entry name" value="PHOSPHOLIPASE A1-IIDELTA"/>
    <property type="match status" value="1"/>
</dbReference>
<dbReference type="FunFam" id="3.40.50.1820:FF:000065">
    <property type="entry name" value="Phospholipase A1-II 3"/>
    <property type="match status" value="1"/>
</dbReference>
<evidence type="ECO:0000256" key="5">
    <source>
        <dbReference type="ARBA" id="ARBA00023098"/>
    </source>
</evidence>
<dbReference type="CDD" id="cd00519">
    <property type="entry name" value="Lipase_3"/>
    <property type="match status" value="1"/>
</dbReference>
<dbReference type="EC" id="3.1.1.-" evidence="6"/>
<dbReference type="InterPro" id="IPR029058">
    <property type="entry name" value="AB_hydrolase_fold"/>
</dbReference>
<evidence type="ECO:0000256" key="6">
    <source>
        <dbReference type="RuleBase" id="RU367093"/>
    </source>
</evidence>
<dbReference type="InterPro" id="IPR033556">
    <property type="entry name" value="PLA"/>
</dbReference>
<keyword evidence="5 6" id="KW-0443">Lipid metabolism</keyword>
<protein>
    <recommendedName>
        <fullName evidence="6">Phospholipase A1</fullName>
        <ecNumber evidence="6">3.1.1.-</ecNumber>
    </recommendedName>
</protein>
<evidence type="ECO:0000256" key="7">
    <source>
        <dbReference type="SAM" id="MobiDB-lite"/>
    </source>
</evidence>
<sequence length="500" mass="54580">MGKRYKISKYDRRSSSSSRNNSSSSSRRRKKTRTRSKTRRRKRGEAESDLGRAARLGALARASRPLKPGPRRLILLSGDLCQVTYDAFNDDRNSAYCGSCRYSKPSLLRRVAFVPPPSAPAAGLAVSAYLYATSQVSLPEGFLLFSKSREVWSRESNWIGYVAVGDDVDGGRVIFAAWRGTIRTLEWADVLQPELVSIDDILSSSPAGDDGELDKPKVMKGWHVIYTSSDPKSPFSKLSARAQFLSAIRTLVARHAAESAGRGLSIVCTGHSLGAALATLSAFDVVENGIARVGGRPVPVTAIVFGSPQLGNAALRKRLESLPNLRVLHVKNKPDLIPLYPSGLLGYVDTGDLLVVNSRKSPYLKDSKNPGDYHNLQGILHTVAGWSGEGGDFKPHVKRSVALVNKSSAYLKDEYLIPESWWAEKNKGMVLGDDGEWRLALPAEEDLPVPPPDGMADMVSFDATSDKNVDGEAEEEFLSSLLLQSDRIEGQSQRCVMCNS</sequence>
<dbReference type="SUPFAM" id="SSF53474">
    <property type="entry name" value="alpha/beta-Hydrolases"/>
    <property type="match status" value="1"/>
</dbReference>